<comment type="caution">
    <text evidence="1">The sequence shown here is derived from an EMBL/GenBank/DDBJ whole genome shotgun (WGS) entry which is preliminary data.</text>
</comment>
<dbReference type="Proteomes" id="UP000015453">
    <property type="component" value="Unassembled WGS sequence"/>
</dbReference>
<dbReference type="AlphaFoldDB" id="S8E1C8"/>
<proteinExistence type="predicted"/>
<name>S8E1C8_9LAMI</name>
<evidence type="ECO:0000313" key="2">
    <source>
        <dbReference type="Proteomes" id="UP000015453"/>
    </source>
</evidence>
<accession>S8E1C8</accession>
<reference evidence="1 2" key="1">
    <citation type="journal article" date="2013" name="BMC Genomics">
        <title>The miniature genome of a carnivorous plant Genlisea aurea contains a low number of genes and short non-coding sequences.</title>
        <authorList>
            <person name="Leushkin E.V."/>
            <person name="Sutormin R.A."/>
            <person name="Nabieva E.R."/>
            <person name="Penin A.A."/>
            <person name="Kondrashov A.S."/>
            <person name="Logacheva M.D."/>
        </authorList>
    </citation>
    <scope>NUCLEOTIDE SEQUENCE [LARGE SCALE GENOMIC DNA]</scope>
</reference>
<keyword evidence="2" id="KW-1185">Reference proteome</keyword>
<protein>
    <submittedName>
        <fullName evidence="1">Uncharacterized protein</fullName>
    </submittedName>
</protein>
<evidence type="ECO:0000313" key="1">
    <source>
        <dbReference type="EMBL" id="EPS66107.1"/>
    </source>
</evidence>
<organism evidence="1 2">
    <name type="scientific">Genlisea aurea</name>
    <dbReference type="NCBI Taxonomy" id="192259"/>
    <lineage>
        <taxon>Eukaryota</taxon>
        <taxon>Viridiplantae</taxon>
        <taxon>Streptophyta</taxon>
        <taxon>Embryophyta</taxon>
        <taxon>Tracheophyta</taxon>
        <taxon>Spermatophyta</taxon>
        <taxon>Magnoliopsida</taxon>
        <taxon>eudicotyledons</taxon>
        <taxon>Gunneridae</taxon>
        <taxon>Pentapetalae</taxon>
        <taxon>asterids</taxon>
        <taxon>lamiids</taxon>
        <taxon>Lamiales</taxon>
        <taxon>Lentibulariaceae</taxon>
        <taxon>Genlisea</taxon>
    </lineage>
</organism>
<dbReference type="EMBL" id="AUSU01003866">
    <property type="protein sequence ID" value="EPS66107.1"/>
    <property type="molecule type" value="Genomic_DNA"/>
</dbReference>
<sequence length="60" mass="6395">MWFIFCRGVLALFSDDDEERVPVCLPELPGVLSVHSQAVKSAVGQLAACIGVTDCFTGVP</sequence>
<gene>
    <name evidence="1" type="ORF">M569_08670</name>
</gene>